<dbReference type="Proteomes" id="UP000000759">
    <property type="component" value="Chromosome 1"/>
</dbReference>
<feature type="repeat" description="PPR" evidence="2">
    <location>
        <begin position="386"/>
        <end position="420"/>
    </location>
</feature>
<dbReference type="Pfam" id="PF17177">
    <property type="entry name" value="PPR_long"/>
    <property type="match status" value="1"/>
</dbReference>
<dbReference type="Gene3D" id="1.25.40.10">
    <property type="entry name" value="Tetratricopeptide repeat domain"/>
    <property type="match status" value="2"/>
</dbReference>
<dbReference type="PANTHER" id="PTHR47447">
    <property type="entry name" value="OS03G0856100 PROTEIN"/>
    <property type="match status" value="1"/>
</dbReference>
<dbReference type="InterPro" id="IPR002885">
    <property type="entry name" value="PPR_rpt"/>
</dbReference>
<organism evidence="4 5">
    <name type="scientific">Phaeodactylum tricornutum (strain CCAP 1055/1)</name>
    <dbReference type="NCBI Taxonomy" id="556484"/>
    <lineage>
        <taxon>Eukaryota</taxon>
        <taxon>Sar</taxon>
        <taxon>Stramenopiles</taxon>
        <taxon>Ochrophyta</taxon>
        <taxon>Bacillariophyta</taxon>
        <taxon>Bacillariophyceae</taxon>
        <taxon>Bacillariophycidae</taxon>
        <taxon>Naviculales</taxon>
        <taxon>Phaeodactylaceae</taxon>
        <taxon>Phaeodactylum</taxon>
    </lineage>
</organism>
<dbReference type="PaxDb" id="2850-Phatr42688"/>
<proteinExistence type="predicted"/>
<evidence type="ECO:0000313" key="5">
    <source>
        <dbReference type="Proteomes" id="UP000000759"/>
    </source>
</evidence>
<dbReference type="PROSITE" id="PS51375">
    <property type="entry name" value="PPR"/>
    <property type="match status" value="4"/>
</dbReference>
<dbReference type="eggNOG" id="KOG4197">
    <property type="taxonomic scope" value="Eukaryota"/>
</dbReference>
<dbReference type="NCBIfam" id="TIGR00756">
    <property type="entry name" value="PPR"/>
    <property type="match status" value="3"/>
</dbReference>
<evidence type="ECO:0000256" key="2">
    <source>
        <dbReference type="PROSITE-ProRule" id="PRU00708"/>
    </source>
</evidence>
<dbReference type="InParanoid" id="B7FP69"/>
<sequence>MESIQPPSTAALVVSSTNARKTPIILSAVYGRKHSWTSLCAVAFIASYFWVARTIEAFSCISFNRAQYRSVSVTLPSALFRNGNILRASPSDYVHSFQSNATRTSAKNRSIPLHNPQNMTVIRKQSARKSALQRSSQKRPILARLGQLRNRVRANQTSPVGIDGSMGLPSQRECDQVLADCVALDEWELVLETLDLMKSVGLSQQHSTYLACLEACFPVANAASAKEILYAMEQAGVEVTADDIVWAILIYCRASSMRPRNDPVWLPLALQLIQEHPNVSVAAYDAVLSCMVETKQWKEAVRLLRGMEQQGSTGPALSTYRFVLESCVASDQPTQAVQVLQSCIHHGLVPTLYSFELVIGALAQKMQWRRALQLVELMRQIDVSPNLVVYNAVLSACSKAKEFLPARRLLHQMRREGVQPSIRSFNAVIAACASAGQWQDAIQVLDQCHREPGIQPDIYTYTNVMRACAKAGKTRKALTLLQVIKDKKLPLDAYAYTAAIEACAKATLRIAKRADLAFDLWAEMVDTKPFEVNSIAVAKLDEVSTPDIITVTDAIGALSSASDTVEDRYRVDKVFAEAVRRNIVLRSDTLDSKWEIDLSGMSFPVARAACRYVITSISKSTSNREFEDLTFITGVGVGKSFYKGSNGVPDLPTQQTSLQKYVQQILISDFHPEIESYVPSLAKGTICIGSESICKWAERQ</sequence>
<dbReference type="InterPro" id="IPR011990">
    <property type="entry name" value="TPR-like_helical_dom_sf"/>
</dbReference>
<dbReference type="GeneID" id="7196026"/>
<evidence type="ECO:0000313" key="4">
    <source>
        <dbReference type="EMBL" id="EEC51119.1"/>
    </source>
</evidence>
<dbReference type="AlphaFoldDB" id="B7FP69"/>
<reference evidence="5" key="2">
    <citation type="submission" date="2008-08" db="EMBL/GenBank/DDBJ databases">
        <authorList>
            <consortium name="Diatom Consortium"/>
            <person name="Grigoriev I."/>
            <person name="Grimwood J."/>
            <person name="Kuo A."/>
            <person name="Otillar R.P."/>
            <person name="Salamov A."/>
            <person name="Detter J.C."/>
            <person name="Lindquist E."/>
            <person name="Shapiro H."/>
            <person name="Lucas S."/>
            <person name="Glavina del Rio T."/>
            <person name="Pitluck S."/>
            <person name="Rokhsar D."/>
            <person name="Bowler C."/>
        </authorList>
    </citation>
    <scope>GENOME REANNOTATION</scope>
    <source>
        <strain evidence="5">CCAP 1055/1</strain>
    </source>
</reference>
<evidence type="ECO:0000256" key="1">
    <source>
        <dbReference type="ARBA" id="ARBA00022737"/>
    </source>
</evidence>
<feature type="repeat" description="PPR" evidence="2">
    <location>
        <begin position="457"/>
        <end position="491"/>
    </location>
</feature>
<name>B7FP69_PHATC</name>
<dbReference type="STRING" id="556484.B7FP69"/>
<feature type="repeat" description="PPR" evidence="2">
    <location>
        <begin position="280"/>
        <end position="314"/>
    </location>
</feature>
<dbReference type="InterPro" id="IPR033443">
    <property type="entry name" value="PROP1-like_PPR_dom"/>
</dbReference>
<keyword evidence="5" id="KW-1185">Reference proteome</keyword>
<protein>
    <recommendedName>
        <fullName evidence="3">PROP1-like PPR domain-containing protein</fullName>
    </recommendedName>
</protein>
<dbReference type="RefSeq" id="XP_002176656.1">
    <property type="nucleotide sequence ID" value="XM_002176620.1"/>
</dbReference>
<dbReference type="KEGG" id="pti:PHATRDRAFT_42688"/>
<accession>B7FP69</accession>
<reference evidence="4 5" key="1">
    <citation type="journal article" date="2008" name="Nature">
        <title>The Phaeodactylum genome reveals the evolutionary history of diatom genomes.</title>
        <authorList>
            <person name="Bowler C."/>
            <person name="Allen A.E."/>
            <person name="Badger J.H."/>
            <person name="Grimwood J."/>
            <person name="Jabbari K."/>
            <person name="Kuo A."/>
            <person name="Maheswari U."/>
            <person name="Martens C."/>
            <person name="Maumus F."/>
            <person name="Otillar R.P."/>
            <person name="Rayko E."/>
            <person name="Salamov A."/>
            <person name="Vandepoele K."/>
            <person name="Beszteri B."/>
            <person name="Gruber A."/>
            <person name="Heijde M."/>
            <person name="Katinka M."/>
            <person name="Mock T."/>
            <person name="Valentin K."/>
            <person name="Verret F."/>
            <person name="Berges J.A."/>
            <person name="Brownlee C."/>
            <person name="Cadoret J.P."/>
            <person name="Chiovitti A."/>
            <person name="Choi C.J."/>
            <person name="Coesel S."/>
            <person name="De Martino A."/>
            <person name="Detter J.C."/>
            <person name="Durkin C."/>
            <person name="Falciatore A."/>
            <person name="Fournet J."/>
            <person name="Haruta M."/>
            <person name="Huysman M.J."/>
            <person name="Jenkins B.D."/>
            <person name="Jiroutova K."/>
            <person name="Jorgensen R.E."/>
            <person name="Joubert Y."/>
            <person name="Kaplan A."/>
            <person name="Kroger N."/>
            <person name="Kroth P.G."/>
            <person name="La Roche J."/>
            <person name="Lindquist E."/>
            <person name="Lommer M."/>
            <person name="Martin-Jezequel V."/>
            <person name="Lopez P.J."/>
            <person name="Lucas S."/>
            <person name="Mangogna M."/>
            <person name="McGinnis K."/>
            <person name="Medlin L.K."/>
            <person name="Montsant A."/>
            <person name="Oudot-Le Secq M.P."/>
            <person name="Napoli C."/>
            <person name="Obornik M."/>
            <person name="Parker M.S."/>
            <person name="Petit J.L."/>
            <person name="Porcel B.M."/>
            <person name="Poulsen N."/>
            <person name="Robison M."/>
            <person name="Rychlewski L."/>
            <person name="Rynearson T.A."/>
            <person name="Schmutz J."/>
            <person name="Shapiro H."/>
            <person name="Siaut M."/>
            <person name="Stanley M."/>
            <person name="Sussman M.R."/>
            <person name="Taylor A.R."/>
            <person name="Vardi A."/>
            <person name="von Dassow P."/>
            <person name="Vyverman W."/>
            <person name="Willis A."/>
            <person name="Wyrwicz L.S."/>
            <person name="Rokhsar D.S."/>
            <person name="Weissenbach J."/>
            <person name="Armbrust E.V."/>
            <person name="Green B.R."/>
            <person name="Van de Peer Y."/>
            <person name="Grigoriev I.V."/>
        </authorList>
    </citation>
    <scope>NUCLEOTIDE SEQUENCE [LARGE SCALE GENOMIC DNA]</scope>
    <source>
        <strain evidence="4 5">CCAP 1055/1</strain>
    </source>
</reference>
<evidence type="ECO:0000259" key="3">
    <source>
        <dbReference type="Pfam" id="PF17177"/>
    </source>
</evidence>
<gene>
    <name evidence="4" type="ORF">PHATRDRAFT_42688</name>
</gene>
<feature type="repeat" description="PPR" evidence="2">
    <location>
        <begin position="421"/>
        <end position="456"/>
    </location>
</feature>
<dbReference type="PANTHER" id="PTHR47447:SF24">
    <property type="entry name" value="PENTATRICOPEPTIDE REPEAT-CONTAINING PROTEIN"/>
    <property type="match status" value="1"/>
</dbReference>
<feature type="domain" description="PROP1-like PPR" evidence="3">
    <location>
        <begin position="318"/>
        <end position="480"/>
    </location>
</feature>
<dbReference type="Pfam" id="PF01535">
    <property type="entry name" value="PPR"/>
    <property type="match status" value="1"/>
</dbReference>
<dbReference type="OrthoDB" id="195747at2759"/>
<keyword evidence="1" id="KW-0677">Repeat</keyword>
<dbReference type="EMBL" id="CM000605">
    <property type="protein sequence ID" value="EEC51119.1"/>
    <property type="molecule type" value="Genomic_DNA"/>
</dbReference>